<evidence type="ECO:0000256" key="6">
    <source>
        <dbReference type="ARBA" id="ARBA00038394"/>
    </source>
</evidence>
<reference evidence="9 10" key="1">
    <citation type="submission" date="2014-11" db="EMBL/GenBank/DDBJ databases">
        <authorList>
            <person name="Zhu J."/>
            <person name="Qi W."/>
            <person name="Song R."/>
        </authorList>
    </citation>
    <scope>NUCLEOTIDE SEQUENCE [LARGE SCALE GENOMIC DNA]</scope>
</reference>
<dbReference type="InterPro" id="IPR027525">
    <property type="entry name" value="eIF3i"/>
</dbReference>
<dbReference type="GO" id="GO:0033290">
    <property type="term" value="C:eukaryotic 48S preinitiation complex"/>
    <property type="evidence" value="ECO:0007669"/>
    <property type="project" value="UniProtKB-UniRule"/>
</dbReference>
<feature type="repeat" description="WD" evidence="8">
    <location>
        <begin position="6"/>
        <end position="47"/>
    </location>
</feature>
<comment type="similarity">
    <text evidence="6">Belongs to the WD repeat STRAP family.</text>
</comment>
<keyword evidence="3 8" id="KW-0853">WD repeat</keyword>
<dbReference type="PROSITE" id="PS00678">
    <property type="entry name" value="WD_REPEATS_1"/>
    <property type="match status" value="2"/>
</dbReference>
<feature type="repeat" description="WD" evidence="8">
    <location>
        <begin position="48"/>
        <end position="89"/>
    </location>
</feature>
<evidence type="ECO:0000256" key="2">
    <source>
        <dbReference type="ARBA" id="ARBA00022540"/>
    </source>
</evidence>
<dbReference type="SMART" id="SM00320">
    <property type="entry name" value="WD40"/>
    <property type="match status" value="5"/>
</dbReference>
<dbReference type="GO" id="GO:0016282">
    <property type="term" value="C:eukaryotic 43S preinitiation complex"/>
    <property type="evidence" value="ECO:0007669"/>
    <property type="project" value="UniProtKB-UniRule"/>
</dbReference>
<keyword evidence="1 7" id="KW-0963">Cytoplasm</keyword>
<proteinExistence type="inferred from homology"/>
<dbReference type="PROSITE" id="PS50082">
    <property type="entry name" value="WD_REPEATS_2"/>
    <property type="match status" value="3"/>
</dbReference>
<comment type="subcellular location">
    <subcellularLocation>
        <location evidence="7">Cytoplasm</location>
    </subcellularLocation>
</comment>
<dbReference type="Proteomes" id="UP000041254">
    <property type="component" value="Unassembled WGS sequence"/>
</dbReference>
<dbReference type="InterPro" id="IPR015943">
    <property type="entry name" value="WD40/YVTN_repeat-like_dom_sf"/>
</dbReference>
<dbReference type="SUPFAM" id="SSF50978">
    <property type="entry name" value="WD40 repeat-like"/>
    <property type="match status" value="1"/>
</dbReference>
<dbReference type="GO" id="GO:0003723">
    <property type="term" value="F:RNA binding"/>
    <property type="evidence" value="ECO:0007669"/>
    <property type="project" value="TreeGrafter"/>
</dbReference>
<dbReference type="PANTHER" id="PTHR19877:SF1">
    <property type="entry name" value="EUKARYOTIC TRANSLATION INITIATION FACTOR 3 SUBUNIT I"/>
    <property type="match status" value="1"/>
</dbReference>
<evidence type="ECO:0000313" key="10">
    <source>
        <dbReference type="Proteomes" id="UP000041254"/>
    </source>
</evidence>
<dbReference type="VEuPathDB" id="CryptoDB:Vbra_3768"/>
<dbReference type="GO" id="GO:0001732">
    <property type="term" value="P:formation of cytoplasmic translation initiation complex"/>
    <property type="evidence" value="ECO:0007669"/>
    <property type="project" value="UniProtKB-UniRule"/>
</dbReference>
<protein>
    <recommendedName>
        <fullName evidence="7">Eukaryotic translation initiation factor 3 subunit I</fullName>
        <shortName evidence="7">eIF3i</shortName>
    </recommendedName>
</protein>
<evidence type="ECO:0000256" key="7">
    <source>
        <dbReference type="HAMAP-Rule" id="MF_03008"/>
    </source>
</evidence>
<dbReference type="STRING" id="1169540.A0A0G4EHP9"/>
<dbReference type="FunCoup" id="A0A0G4EHP9">
    <property type="interactions" value="529"/>
</dbReference>
<name>A0A0G4EHP9_VITBC</name>
<dbReference type="PROSITE" id="PS50294">
    <property type="entry name" value="WD_REPEATS_REGION"/>
    <property type="match status" value="1"/>
</dbReference>
<evidence type="ECO:0000256" key="5">
    <source>
        <dbReference type="ARBA" id="ARBA00022917"/>
    </source>
</evidence>
<dbReference type="HAMAP" id="MF_03008">
    <property type="entry name" value="eIF3i"/>
    <property type="match status" value="1"/>
</dbReference>
<keyword evidence="4" id="KW-0677">Repeat</keyword>
<dbReference type="Pfam" id="PF24805">
    <property type="entry name" value="EIF3I"/>
    <property type="match status" value="1"/>
</dbReference>
<dbReference type="InterPro" id="IPR019775">
    <property type="entry name" value="WD40_repeat_CS"/>
</dbReference>
<dbReference type="InParanoid" id="A0A0G4EHP9"/>
<comment type="function">
    <text evidence="7">Component of the eukaryotic translation initiation factor 3 (eIF-3) complex, which is involved in protein synthesis of a specialized repertoire of mRNAs and, together with other initiation factors, stimulates binding of mRNA and methionyl-tRNAi to the 40S ribosome. The eIF-3 complex specifically targets and initiates translation of a subset of mRNAs involved in cell proliferation.</text>
</comment>
<gene>
    <name evidence="9" type="ORF">Vbra_3768</name>
</gene>
<dbReference type="InterPro" id="IPR001680">
    <property type="entry name" value="WD40_rpt"/>
</dbReference>
<dbReference type="Gene3D" id="2.130.10.10">
    <property type="entry name" value="YVTN repeat-like/Quinoprotein amine dehydrogenase"/>
    <property type="match status" value="1"/>
</dbReference>
<dbReference type="PhylomeDB" id="A0A0G4EHP9"/>
<dbReference type="PANTHER" id="PTHR19877">
    <property type="entry name" value="EUKARYOTIC TRANSLATION INITIATION FACTOR 3 SUBUNIT I"/>
    <property type="match status" value="1"/>
</dbReference>
<evidence type="ECO:0000256" key="3">
    <source>
        <dbReference type="ARBA" id="ARBA00022574"/>
    </source>
</evidence>
<feature type="repeat" description="WD" evidence="8">
    <location>
        <begin position="198"/>
        <end position="239"/>
    </location>
</feature>
<evidence type="ECO:0000256" key="1">
    <source>
        <dbReference type="ARBA" id="ARBA00022490"/>
    </source>
</evidence>
<evidence type="ECO:0000256" key="8">
    <source>
        <dbReference type="PROSITE-ProRule" id="PRU00221"/>
    </source>
</evidence>
<dbReference type="OrthoDB" id="24966at2759"/>
<dbReference type="AlphaFoldDB" id="A0A0G4EHP9"/>
<sequence length="346" mass="38718">MRPYLLNGHSRPLTYVMFNRDGDLLFTCGKDKKVNVWYSSNGERIGTYDGHNGVVWCLDVTYDSKRLITAGADECCKVFDMETGEQLAEIKEKGPCRWVQWCRKPNDQNKVVVARDRFSEAKGPAAISIWKVGSSADDDRDDEDGAGPKSTRILEITDLPSKTTTVHWGAYDETLVSSHEDGLLVVWDVFTGTPVWEIQAHDASIPSMCLSEDRYLCLTACKDASAKLWDLLNKKCVKEYKTDRGLNACSISPRYNARENKRYHILLGGGQSAEEVTTTAAGEGKFQALLYHMVFAEELGSVKGHFGPINTIAFMPGGDGYASGGEEGYVRLHHFDESYWSNKYYD</sequence>
<dbReference type="GO" id="GO:0003743">
    <property type="term" value="F:translation initiation factor activity"/>
    <property type="evidence" value="ECO:0007669"/>
    <property type="project" value="UniProtKB-UniRule"/>
</dbReference>
<comment type="subunit">
    <text evidence="7">Component of the eukaryotic translation initiation factor 3 (eIF-3) complex.</text>
</comment>
<keyword evidence="10" id="KW-1185">Reference proteome</keyword>
<accession>A0A0G4EHP9</accession>
<keyword evidence="2 7" id="KW-0396">Initiation factor</keyword>
<dbReference type="OMA" id="VWFSHNG"/>
<dbReference type="GO" id="GO:0071541">
    <property type="term" value="C:eukaryotic translation initiation factor 3 complex, eIF3m"/>
    <property type="evidence" value="ECO:0007669"/>
    <property type="project" value="TreeGrafter"/>
</dbReference>
<evidence type="ECO:0000256" key="4">
    <source>
        <dbReference type="ARBA" id="ARBA00022737"/>
    </source>
</evidence>
<dbReference type="EMBL" id="CDMY01000236">
    <property type="protein sequence ID" value="CEL95715.1"/>
    <property type="molecule type" value="Genomic_DNA"/>
</dbReference>
<dbReference type="InterPro" id="IPR036322">
    <property type="entry name" value="WD40_repeat_dom_sf"/>
</dbReference>
<comment type="similarity">
    <text evidence="7">Belongs to the eIF-3 subunit I family.</text>
</comment>
<evidence type="ECO:0000313" key="9">
    <source>
        <dbReference type="EMBL" id="CEL95715.1"/>
    </source>
</evidence>
<organism evidence="9 10">
    <name type="scientific">Vitrella brassicaformis (strain CCMP3155)</name>
    <dbReference type="NCBI Taxonomy" id="1169540"/>
    <lineage>
        <taxon>Eukaryota</taxon>
        <taxon>Sar</taxon>
        <taxon>Alveolata</taxon>
        <taxon>Colpodellida</taxon>
        <taxon>Vitrellaceae</taxon>
        <taxon>Vitrella</taxon>
    </lineage>
</organism>
<keyword evidence="5 7" id="KW-0648">Protein biosynthesis</keyword>